<dbReference type="PANTHER" id="PTHR22730">
    <property type="entry name" value="PROMININ PROM PROTEIN"/>
    <property type="match status" value="1"/>
</dbReference>
<dbReference type="Pfam" id="PF05478">
    <property type="entry name" value="Prominin"/>
    <property type="match status" value="1"/>
</dbReference>
<evidence type="ECO:0000256" key="3">
    <source>
        <dbReference type="ARBA" id="ARBA00022692"/>
    </source>
</evidence>
<feature type="transmembrane region" description="Helical" evidence="8">
    <location>
        <begin position="869"/>
        <end position="888"/>
    </location>
</feature>
<evidence type="ECO:0000256" key="1">
    <source>
        <dbReference type="ARBA" id="ARBA00004141"/>
    </source>
</evidence>
<evidence type="ECO:0000256" key="4">
    <source>
        <dbReference type="ARBA" id="ARBA00022989"/>
    </source>
</evidence>
<feature type="compositionally biased region" description="Gly residues" evidence="7">
    <location>
        <begin position="964"/>
        <end position="980"/>
    </location>
</feature>
<dbReference type="GO" id="GO:0016020">
    <property type="term" value="C:membrane"/>
    <property type="evidence" value="ECO:0007669"/>
    <property type="project" value="UniProtKB-SubCell"/>
</dbReference>
<keyword evidence="4 8" id="KW-1133">Transmembrane helix</keyword>
<keyword evidence="6" id="KW-0325">Glycoprotein</keyword>
<dbReference type="PANTHER" id="PTHR22730:SF1">
    <property type="entry name" value="PROMININ-LIKE PROTEIN"/>
    <property type="match status" value="1"/>
</dbReference>
<feature type="region of interest" description="Disordered" evidence="7">
    <location>
        <begin position="927"/>
        <end position="1029"/>
    </location>
</feature>
<sequence length="1029" mass="116962">MTADYLKPKAARHKKTAVKRRHRQIAYLAICSLSVIIFGFALATLIRPAHADNKVDNGQELRSNLQSFGTIHEINNVTHFKETNYTSYNPTTNYTKAPTMYSPAMDPVFNFTHLVFDKLFARKTALPPGYVVLKSTGSIALGPKVLNNDWRDLLHHYWVVLIVMLLLLLLVVIVPFIAVCYCCFCCCRNCKEGCPPCDTEKDGRKRCCYGLFLLLLIIGLLFGIIIALVTNKMLDNGFEDTTITLRRAGLDTCTFLKDVSDHIHHLFIYNFEELETNLNAILHGTFSNYYSLTTQFIWHSFNLEIPLHTYMDLMESSEMTLVYELERIFNNTAEVLELLIDLQQLDKELRFNAAQLRDLLRGAKLNVNHACTVLCGSRECLQFLKITQIEFLDSSRCLHLDALPNTTNFLLGSRRINEMKIFKYPLAAIKRVEQIKKQIGLTIAPITPQISSDIRSGKEVFRHQATKIRNIIDSVLSDVHAHTLKSTRAFDDVYNRFGSDRSMISIFICVFLVVILFALTIALICGCCGRRRRGFRDDCCSKGTGATCLLLAILLIFCVFSVTILVGLLYFILGIITYQGACAPLRDREKNELFRQLDSTFDFNHYLPKTDRPSETPLPTFRISKAIKACHADESIFELLQKNNLYDIDDLLRLKVLRDPPEEKGPIFTESFSNFTVFTDDEKASLMAAAKGNLSTFKAELYLSVLCKQLTPVDLPTMANQLRELRSSLWSQWGLYDWARTALENEAFNLEKIYDEFHTKIITSITKMEETVRQIDKLALYKDLSFGDSILTLVEATDRGEKFIRESAQEFVNRLLLNMTVDLESQIDKYVHMVIEECRTSVGKCAPLAYIYDRSVDHICKRIVDPINGFWVGVLLSGLLFLPILFVGHRLLCLYRKIDPYSAPTGGIVEGGSDYLYDAYSEREREHEHVPLANVPKKRRKAYERRREQQDYYEDASPGVSRGSRGGGGGGMANGGGDAAGGSNMRYNDVAPTHWDHEPPRYHNPPVAPPSSEYERPPPYYYPGASDQD</sequence>
<comment type="caution">
    <text evidence="9">The sequence shown here is derived from an EMBL/GenBank/DDBJ whole genome shotgun (WGS) entry which is preliminary data.</text>
</comment>
<reference evidence="9" key="1">
    <citation type="journal article" date="2021" name="Mol. Ecol. Resour.">
        <title>Phylogenomic analyses of the genus Drosophila reveals genomic signals of climate adaptation.</title>
        <authorList>
            <person name="Li F."/>
            <person name="Rane R.V."/>
            <person name="Luria V."/>
            <person name="Xiong Z."/>
            <person name="Chen J."/>
            <person name="Li Z."/>
            <person name="Catullo R.A."/>
            <person name="Griffin P.C."/>
            <person name="Schiffer M."/>
            <person name="Pearce S."/>
            <person name="Lee S.F."/>
            <person name="McElroy K."/>
            <person name="Stocker A."/>
            <person name="Shirriffs J."/>
            <person name="Cockerell F."/>
            <person name="Coppin C."/>
            <person name="Sgro C.M."/>
            <person name="Karger A."/>
            <person name="Cain J.W."/>
            <person name="Weber J.A."/>
            <person name="Santpere G."/>
            <person name="Kirschner M.W."/>
            <person name="Hoffmann A.A."/>
            <person name="Oakeshott J.G."/>
            <person name="Zhang G."/>
        </authorList>
    </citation>
    <scope>NUCLEOTIDE SEQUENCE</scope>
    <source>
        <strain evidence="9">BGI-SZ-2011g</strain>
    </source>
</reference>
<dbReference type="Proteomes" id="UP001200034">
    <property type="component" value="Unassembled WGS sequence"/>
</dbReference>
<evidence type="ECO:0000256" key="7">
    <source>
        <dbReference type="SAM" id="MobiDB-lite"/>
    </source>
</evidence>
<dbReference type="EMBL" id="JAJJHW010002774">
    <property type="protein sequence ID" value="KAH8365466.1"/>
    <property type="molecule type" value="Genomic_DNA"/>
</dbReference>
<protein>
    <recommendedName>
        <fullName evidence="11">Prominin-like protein</fullName>
    </recommendedName>
</protein>
<keyword evidence="5 8" id="KW-0472">Membrane</keyword>
<evidence type="ECO:0000256" key="6">
    <source>
        <dbReference type="ARBA" id="ARBA00023180"/>
    </source>
</evidence>
<accession>A0AAD4PJ32</accession>
<evidence type="ECO:0000256" key="8">
    <source>
        <dbReference type="SAM" id="Phobius"/>
    </source>
</evidence>
<dbReference type="InterPro" id="IPR008795">
    <property type="entry name" value="Prominin"/>
</dbReference>
<feature type="transmembrane region" description="Helical" evidence="8">
    <location>
        <begin position="25"/>
        <end position="46"/>
    </location>
</feature>
<feature type="transmembrane region" description="Helical" evidence="8">
    <location>
        <begin position="157"/>
        <end position="187"/>
    </location>
</feature>
<feature type="transmembrane region" description="Helical" evidence="8">
    <location>
        <begin position="208"/>
        <end position="229"/>
    </location>
</feature>
<evidence type="ECO:0000313" key="9">
    <source>
        <dbReference type="EMBL" id="KAH8365466.1"/>
    </source>
</evidence>
<evidence type="ECO:0000256" key="5">
    <source>
        <dbReference type="ARBA" id="ARBA00023136"/>
    </source>
</evidence>
<organism evidence="9 10">
    <name type="scientific">Drosophila rubida</name>
    <dbReference type="NCBI Taxonomy" id="30044"/>
    <lineage>
        <taxon>Eukaryota</taxon>
        <taxon>Metazoa</taxon>
        <taxon>Ecdysozoa</taxon>
        <taxon>Arthropoda</taxon>
        <taxon>Hexapoda</taxon>
        <taxon>Insecta</taxon>
        <taxon>Pterygota</taxon>
        <taxon>Neoptera</taxon>
        <taxon>Endopterygota</taxon>
        <taxon>Diptera</taxon>
        <taxon>Brachycera</taxon>
        <taxon>Muscomorpha</taxon>
        <taxon>Ephydroidea</taxon>
        <taxon>Drosophilidae</taxon>
        <taxon>Drosophila</taxon>
    </lineage>
</organism>
<gene>
    <name evidence="9" type="ORF">KR093_001059</name>
</gene>
<keyword evidence="3 8" id="KW-0812">Transmembrane</keyword>
<feature type="transmembrane region" description="Helical" evidence="8">
    <location>
        <begin position="549"/>
        <end position="573"/>
    </location>
</feature>
<comment type="similarity">
    <text evidence="2">Belongs to the prominin family.</text>
</comment>
<evidence type="ECO:0008006" key="11">
    <source>
        <dbReference type="Google" id="ProtNLM"/>
    </source>
</evidence>
<feature type="transmembrane region" description="Helical" evidence="8">
    <location>
        <begin position="503"/>
        <end position="528"/>
    </location>
</feature>
<evidence type="ECO:0000313" key="10">
    <source>
        <dbReference type="Proteomes" id="UP001200034"/>
    </source>
</evidence>
<proteinExistence type="inferred from homology"/>
<evidence type="ECO:0000256" key="2">
    <source>
        <dbReference type="ARBA" id="ARBA00006058"/>
    </source>
</evidence>
<name>A0AAD4PJ32_9MUSC</name>
<keyword evidence="10" id="KW-1185">Reference proteome</keyword>
<dbReference type="AlphaFoldDB" id="A0AAD4PJ32"/>
<comment type="subcellular location">
    <subcellularLocation>
        <location evidence="1">Membrane</location>
        <topology evidence="1">Multi-pass membrane protein</topology>
    </subcellularLocation>
</comment>